<keyword evidence="1" id="KW-0472">Membrane</keyword>
<dbReference type="Proteomes" id="UP000196475">
    <property type="component" value="Unassembled WGS sequence"/>
</dbReference>
<evidence type="ECO:0000313" key="3">
    <source>
        <dbReference type="Proteomes" id="UP000196475"/>
    </source>
</evidence>
<evidence type="ECO:0000313" key="2">
    <source>
        <dbReference type="EMBL" id="OUM87714.1"/>
    </source>
</evidence>
<dbReference type="EMBL" id="LZRT01000070">
    <property type="protein sequence ID" value="OUM87714.1"/>
    <property type="molecule type" value="Genomic_DNA"/>
</dbReference>
<evidence type="ECO:0000256" key="1">
    <source>
        <dbReference type="SAM" id="Phobius"/>
    </source>
</evidence>
<organism evidence="2 3">
    <name type="scientific">Bacillus thermozeamaize</name>
    <dbReference type="NCBI Taxonomy" id="230954"/>
    <lineage>
        <taxon>Bacteria</taxon>
        <taxon>Bacillati</taxon>
        <taxon>Bacillota</taxon>
        <taxon>Bacilli</taxon>
        <taxon>Bacillales</taxon>
        <taxon>Bacillaceae</taxon>
        <taxon>Bacillus</taxon>
    </lineage>
</organism>
<dbReference type="AlphaFoldDB" id="A0A1Y3PKX5"/>
<feature type="transmembrane region" description="Helical" evidence="1">
    <location>
        <begin position="38"/>
        <end position="54"/>
    </location>
</feature>
<name>A0A1Y3PKX5_9BACI</name>
<keyword evidence="1" id="KW-1133">Transmembrane helix</keyword>
<sequence>MTTIRKMRWAVRRHSNWLSWLLMLIGLILILISVPTWVWIAIIGLGLIFIGILVRRRKYLV</sequence>
<proteinExistence type="predicted"/>
<gene>
    <name evidence="2" type="ORF">BAA01_12940</name>
</gene>
<accession>A0A1Y3PKX5</accession>
<protein>
    <submittedName>
        <fullName evidence="2">Uncharacterized protein</fullName>
    </submittedName>
</protein>
<keyword evidence="1" id="KW-0812">Transmembrane</keyword>
<comment type="caution">
    <text evidence="2">The sequence shown here is derived from an EMBL/GenBank/DDBJ whole genome shotgun (WGS) entry which is preliminary data.</text>
</comment>
<feature type="transmembrane region" description="Helical" evidence="1">
    <location>
        <begin position="15"/>
        <end position="32"/>
    </location>
</feature>
<reference evidence="3" key="1">
    <citation type="submission" date="2016-06" db="EMBL/GenBank/DDBJ databases">
        <authorList>
            <person name="Nascimento L."/>
            <person name="Pereira R.V."/>
            <person name="Martins L.F."/>
            <person name="Quaggio R.B."/>
            <person name="Silva A.M."/>
            <person name="Setubal J.C."/>
        </authorList>
    </citation>
    <scope>NUCLEOTIDE SEQUENCE [LARGE SCALE GENOMIC DNA]</scope>
</reference>